<dbReference type="GO" id="GO:0008830">
    <property type="term" value="F:dTDP-4-dehydrorhamnose 3,5-epimerase activity"/>
    <property type="evidence" value="ECO:0007669"/>
    <property type="project" value="UniProtKB-UniRule"/>
</dbReference>
<feature type="active site" description="Proton acceptor" evidence="5">
    <location>
        <position position="61"/>
    </location>
</feature>
<evidence type="ECO:0000256" key="7">
    <source>
        <dbReference type="RuleBase" id="RU364069"/>
    </source>
</evidence>
<dbReference type="GO" id="GO:0019305">
    <property type="term" value="P:dTDP-rhamnose biosynthetic process"/>
    <property type="evidence" value="ECO:0007669"/>
    <property type="project" value="UniProtKB-UniRule"/>
</dbReference>
<evidence type="ECO:0000256" key="1">
    <source>
        <dbReference type="ARBA" id="ARBA00001298"/>
    </source>
</evidence>
<dbReference type="CDD" id="cd00438">
    <property type="entry name" value="cupin_RmlC"/>
    <property type="match status" value="1"/>
</dbReference>
<dbReference type="EC" id="5.1.3.13" evidence="3 7"/>
<gene>
    <name evidence="9" type="primary">rfbC</name>
    <name evidence="8" type="ORF">FLACOL7796_04442</name>
    <name evidence="9" type="ORF">TRV642_0329</name>
</gene>
<dbReference type="InterPro" id="IPR014710">
    <property type="entry name" value="RmlC-like_jellyroll"/>
</dbReference>
<feature type="site" description="Participates in a stacking interaction with the thymidine ring of dTDP-4-oxo-6-deoxyglucose" evidence="6">
    <location>
        <position position="137"/>
    </location>
</feature>
<proteinExistence type="inferred from homology"/>
<dbReference type="Pfam" id="PF00908">
    <property type="entry name" value="dTDP_sugar_isom"/>
    <property type="match status" value="1"/>
</dbReference>
<protein>
    <recommendedName>
        <fullName evidence="4 7">dTDP-4-dehydrorhamnose 3,5-epimerase</fullName>
        <ecNumber evidence="3 7">5.1.3.13</ecNumber>
    </recommendedName>
    <alternativeName>
        <fullName evidence="7">Thymidine diphospho-4-keto-rhamnose 3,5-epimerase</fullName>
    </alternativeName>
</protein>
<evidence type="ECO:0000256" key="4">
    <source>
        <dbReference type="ARBA" id="ARBA00019595"/>
    </source>
</evidence>
<dbReference type="GO" id="GO:0005829">
    <property type="term" value="C:cytosol"/>
    <property type="evidence" value="ECO:0007669"/>
    <property type="project" value="TreeGrafter"/>
</dbReference>
<dbReference type="InterPro" id="IPR011051">
    <property type="entry name" value="RmlC_Cupin_sf"/>
</dbReference>
<dbReference type="NCBIfam" id="TIGR01221">
    <property type="entry name" value="rmlC"/>
    <property type="match status" value="1"/>
</dbReference>
<evidence type="ECO:0000256" key="5">
    <source>
        <dbReference type="PIRSR" id="PIRSR600888-1"/>
    </source>
</evidence>
<dbReference type="RefSeq" id="WP_173968237.1">
    <property type="nucleotide sequence ID" value="NZ_CADCST010000148.1"/>
</dbReference>
<reference evidence="8 10" key="1">
    <citation type="submission" date="2020-02" db="EMBL/GenBank/DDBJ databases">
        <authorList>
            <person name="Criscuolo A."/>
        </authorList>
    </citation>
    <scope>NUCLEOTIDE SEQUENCE [LARGE SCALE GENOMIC DNA]</scope>
    <source>
        <strain evidence="8">CECT7796</strain>
    </source>
</reference>
<evidence type="ECO:0000313" key="10">
    <source>
        <dbReference type="Proteomes" id="UP000474567"/>
    </source>
</evidence>
<dbReference type="InterPro" id="IPR000888">
    <property type="entry name" value="RmlC-like"/>
</dbReference>
<comment type="similarity">
    <text evidence="7">Belongs to the dTDP-4-dehydrorhamnose 3,5-epimerase family.</text>
</comment>
<comment type="subunit">
    <text evidence="7">Homodimer.</text>
</comment>
<keyword evidence="7 9" id="KW-0413">Isomerase</keyword>
<dbReference type="Gene3D" id="2.60.120.10">
    <property type="entry name" value="Jelly Rolls"/>
    <property type="match status" value="1"/>
</dbReference>
<comment type="pathway">
    <text evidence="7">Carbohydrate biosynthesis; dTDP-L-rhamnose biosynthesis.</text>
</comment>
<dbReference type="KEGG" id="fcs:TRV642_0329"/>
<organism evidence="9 11">
    <name type="scientific">Flavobacterium collinsii</name>
    <dbReference type="NCBI Taxonomy" id="1114861"/>
    <lineage>
        <taxon>Bacteria</taxon>
        <taxon>Pseudomonadati</taxon>
        <taxon>Bacteroidota</taxon>
        <taxon>Flavobacteriia</taxon>
        <taxon>Flavobacteriales</taxon>
        <taxon>Flavobacteriaceae</taxon>
        <taxon>Flavobacterium</taxon>
    </lineage>
</organism>
<evidence type="ECO:0000313" key="9">
    <source>
        <dbReference type="EMBL" id="CAI2765407.1"/>
    </source>
</evidence>
<accession>A0A9W4TCG5</accession>
<evidence type="ECO:0000313" key="8">
    <source>
        <dbReference type="EMBL" id="CAA9202798.1"/>
    </source>
</evidence>
<dbReference type="SUPFAM" id="SSF51182">
    <property type="entry name" value="RmlC-like cupins"/>
    <property type="match status" value="1"/>
</dbReference>
<dbReference type="Proteomes" id="UP000474567">
    <property type="component" value="Unassembled WGS sequence"/>
</dbReference>
<dbReference type="AlphaFoldDB" id="A0A9W4TCG5"/>
<evidence type="ECO:0000313" key="11">
    <source>
        <dbReference type="Proteomes" id="UP001152749"/>
    </source>
</evidence>
<comment type="function">
    <text evidence="2 7">Catalyzes the epimerization of the C3' and C5'positions of dTDP-6-deoxy-D-xylo-4-hexulose, forming dTDP-6-deoxy-L-lyxo-4-hexulose.</text>
</comment>
<dbReference type="EMBL" id="OX336425">
    <property type="protein sequence ID" value="CAI2765407.1"/>
    <property type="molecule type" value="Genomic_DNA"/>
</dbReference>
<sequence length="182" mass="20543">MKSEKTFIEDLLIIEPLVFGDERGYFFESYSKAKFADLGINIDFVQDNQSFSKKNTLRGLHYQNPPFSQTKLLSVLQGEIIDVAVDLRKDSPTYGKAFSVLLSAENKKQLLIPKGFAHGFSVISETASVMYKCDQFYNKAAEGGIKYDDPSLNIDWGMDLKEAIVSEKDQVLPFIDNCNSLF</sequence>
<comment type="catalytic activity">
    <reaction evidence="1 7">
        <text>dTDP-4-dehydro-6-deoxy-alpha-D-glucose = dTDP-4-dehydro-beta-L-rhamnose</text>
        <dbReference type="Rhea" id="RHEA:16969"/>
        <dbReference type="ChEBI" id="CHEBI:57649"/>
        <dbReference type="ChEBI" id="CHEBI:62830"/>
        <dbReference type="EC" id="5.1.3.13"/>
    </reaction>
</comment>
<evidence type="ECO:0000256" key="3">
    <source>
        <dbReference type="ARBA" id="ARBA00012098"/>
    </source>
</evidence>
<dbReference type="PANTHER" id="PTHR21047">
    <property type="entry name" value="DTDP-6-DEOXY-D-GLUCOSE-3,5 EPIMERASE"/>
    <property type="match status" value="1"/>
</dbReference>
<evidence type="ECO:0000256" key="2">
    <source>
        <dbReference type="ARBA" id="ARBA00001997"/>
    </source>
</evidence>
<keyword evidence="10" id="KW-1185">Reference proteome</keyword>
<feature type="active site" description="Proton donor" evidence="5">
    <location>
        <position position="131"/>
    </location>
</feature>
<reference evidence="9" key="2">
    <citation type="submission" date="2022-09" db="EMBL/GenBank/DDBJ databases">
        <authorList>
            <person name="Duchaud E."/>
        </authorList>
    </citation>
    <scope>NUCLEOTIDE SEQUENCE</scope>
    <source>
        <strain evidence="9">TRV642</strain>
    </source>
</reference>
<evidence type="ECO:0000256" key="6">
    <source>
        <dbReference type="PIRSR" id="PIRSR600888-3"/>
    </source>
</evidence>
<dbReference type="Proteomes" id="UP001152749">
    <property type="component" value="Chromosome"/>
</dbReference>
<dbReference type="EMBL" id="CADCST010000148">
    <property type="protein sequence ID" value="CAA9202798.1"/>
    <property type="molecule type" value="Genomic_DNA"/>
</dbReference>
<dbReference type="PANTHER" id="PTHR21047:SF2">
    <property type="entry name" value="THYMIDINE DIPHOSPHO-4-KETO-RHAMNOSE 3,5-EPIMERASE"/>
    <property type="match status" value="1"/>
</dbReference>
<dbReference type="GO" id="GO:0000271">
    <property type="term" value="P:polysaccharide biosynthetic process"/>
    <property type="evidence" value="ECO:0007669"/>
    <property type="project" value="TreeGrafter"/>
</dbReference>
<name>A0A9W4TCG5_9FLAO</name>